<sequence>MSEATSQGLFENETALPVALEYSKKELRRKTDDTTYMASQLRYKTNSGSWDTLNVKLRSRGNFRKKTCYFTPLKLKIKKANSKSTMFEGQKLLKVVMPCLNESGMNDNILKEYLIYKMYEIISPYNFKTRLIELDYSDLRNRKTKTYHFTGFLVEDDSKMAKRLDAKVAKRKVYPQGYDNLSAVRNAMFNYMVGNTDFSTTSSHNCKPIYKEQKFIPVAYDFDLAGFVNTSYAIVSETRNEPLPIEKVTQRYYMGYKRDYNYFRQIRQEYLEKESEILNMLEAHKTLFESQRCYGIAKDYIEDFFEFVKDEKKFKQYTYDKALPLQ</sequence>
<reference evidence="1 2" key="1">
    <citation type="submission" date="2021-03" db="EMBL/GenBank/DDBJ databases">
        <title>Winogradskyella sp. nov., isolated from costal sediment.</title>
        <authorList>
            <person name="Gao C."/>
        </authorList>
    </citation>
    <scope>NUCLEOTIDE SEQUENCE [LARGE SCALE GENOMIC DNA]</scope>
    <source>
        <strain evidence="1 2">DF17</strain>
    </source>
</reference>
<dbReference type="EMBL" id="JAGEVF010000005">
    <property type="protein sequence ID" value="MBO3116776.1"/>
    <property type="molecule type" value="Genomic_DNA"/>
</dbReference>
<dbReference type="RefSeq" id="WP_208154138.1">
    <property type="nucleotide sequence ID" value="NZ_JAGEVF010000005.1"/>
</dbReference>
<proteinExistence type="predicted"/>
<name>A0ABS3T1Z8_9FLAO</name>
<dbReference type="Proteomes" id="UP000676776">
    <property type="component" value="Unassembled WGS sequence"/>
</dbReference>
<keyword evidence="2" id="KW-1185">Reference proteome</keyword>
<protein>
    <recommendedName>
        <fullName evidence="3">Replication initiation protein</fullName>
    </recommendedName>
</protein>
<comment type="caution">
    <text evidence="1">The sequence shown here is derived from an EMBL/GenBank/DDBJ whole genome shotgun (WGS) entry which is preliminary data.</text>
</comment>
<evidence type="ECO:0000313" key="1">
    <source>
        <dbReference type="EMBL" id="MBO3116776.1"/>
    </source>
</evidence>
<gene>
    <name evidence="1" type="ORF">J4050_08460</name>
</gene>
<accession>A0ABS3T1Z8</accession>
<evidence type="ECO:0008006" key="3">
    <source>
        <dbReference type="Google" id="ProtNLM"/>
    </source>
</evidence>
<organism evidence="1 2">
    <name type="scientific">Winogradskyella pelagia</name>
    <dbReference type="NCBI Taxonomy" id="2819984"/>
    <lineage>
        <taxon>Bacteria</taxon>
        <taxon>Pseudomonadati</taxon>
        <taxon>Bacteroidota</taxon>
        <taxon>Flavobacteriia</taxon>
        <taxon>Flavobacteriales</taxon>
        <taxon>Flavobacteriaceae</taxon>
        <taxon>Winogradskyella</taxon>
    </lineage>
</organism>
<evidence type="ECO:0000313" key="2">
    <source>
        <dbReference type="Proteomes" id="UP000676776"/>
    </source>
</evidence>